<feature type="transmembrane region" description="Helical" evidence="1">
    <location>
        <begin position="255"/>
        <end position="274"/>
    </location>
</feature>
<gene>
    <name evidence="2" type="ORF">AMORRO_LOCUS1382</name>
</gene>
<evidence type="ECO:0000256" key="1">
    <source>
        <dbReference type="SAM" id="Phobius"/>
    </source>
</evidence>
<keyword evidence="1" id="KW-1133">Transmembrane helix</keyword>
<accession>A0A9N8YYE6</accession>
<protein>
    <submittedName>
        <fullName evidence="2">13344_t:CDS:1</fullName>
    </submittedName>
</protein>
<dbReference type="AlphaFoldDB" id="A0A9N8YYE6"/>
<keyword evidence="1" id="KW-0472">Membrane</keyword>
<evidence type="ECO:0000313" key="3">
    <source>
        <dbReference type="Proteomes" id="UP000789342"/>
    </source>
</evidence>
<feature type="transmembrane region" description="Helical" evidence="1">
    <location>
        <begin position="143"/>
        <end position="164"/>
    </location>
</feature>
<sequence>MIGLKTDSTSIGSIGIIISSWLLSASFILTIDSFSRTFVKNNIKEAKWLLYAVNLAVLINEIIMLPQVIASSNCLNASKSPDCRANSVSFTRCTDQTSVRLFYSLDVIKYAAYVVSKTGILHLSYQRCEAVYEPVKRLAFKRFHLIVLVLRTSEITSLVIITIIDAVKCMGSYCSPACSFIPTSWTVREMMVPFFRIYYIFLEIIFYRELLRIVKSNRSEQNYRDLIHQIILFSIDILQLIAMCIYRLLGFEYNLPSHLYAELFSTAYTVYVMTRFWDRIRRIFGSQSG</sequence>
<keyword evidence="1" id="KW-0812">Transmembrane</keyword>
<reference evidence="2" key="1">
    <citation type="submission" date="2021-06" db="EMBL/GenBank/DDBJ databases">
        <authorList>
            <person name="Kallberg Y."/>
            <person name="Tangrot J."/>
            <person name="Rosling A."/>
        </authorList>
    </citation>
    <scope>NUCLEOTIDE SEQUENCE</scope>
    <source>
        <strain evidence="2">CL551</strain>
    </source>
</reference>
<dbReference type="EMBL" id="CAJVPV010000514">
    <property type="protein sequence ID" value="CAG8460701.1"/>
    <property type="molecule type" value="Genomic_DNA"/>
</dbReference>
<dbReference type="Proteomes" id="UP000789342">
    <property type="component" value="Unassembled WGS sequence"/>
</dbReference>
<feature type="transmembrane region" description="Helical" evidence="1">
    <location>
        <begin position="51"/>
        <end position="70"/>
    </location>
</feature>
<comment type="caution">
    <text evidence="2">The sequence shown here is derived from an EMBL/GenBank/DDBJ whole genome shotgun (WGS) entry which is preliminary data.</text>
</comment>
<keyword evidence="3" id="KW-1185">Reference proteome</keyword>
<organism evidence="2 3">
    <name type="scientific">Acaulospora morrowiae</name>
    <dbReference type="NCBI Taxonomy" id="94023"/>
    <lineage>
        <taxon>Eukaryota</taxon>
        <taxon>Fungi</taxon>
        <taxon>Fungi incertae sedis</taxon>
        <taxon>Mucoromycota</taxon>
        <taxon>Glomeromycotina</taxon>
        <taxon>Glomeromycetes</taxon>
        <taxon>Diversisporales</taxon>
        <taxon>Acaulosporaceae</taxon>
        <taxon>Acaulospora</taxon>
    </lineage>
</organism>
<name>A0A9N8YYE6_9GLOM</name>
<feature type="transmembrane region" description="Helical" evidence="1">
    <location>
        <begin position="230"/>
        <end position="249"/>
    </location>
</feature>
<feature type="transmembrane region" description="Helical" evidence="1">
    <location>
        <begin position="12"/>
        <end position="31"/>
    </location>
</feature>
<evidence type="ECO:0000313" key="2">
    <source>
        <dbReference type="EMBL" id="CAG8460701.1"/>
    </source>
</evidence>
<dbReference type="OrthoDB" id="2334596at2759"/>
<feature type="transmembrane region" description="Helical" evidence="1">
    <location>
        <begin position="190"/>
        <end position="210"/>
    </location>
</feature>
<proteinExistence type="predicted"/>